<dbReference type="GO" id="GO:0016787">
    <property type="term" value="F:hydrolase activity"/>
    <property type="evidence" value="ECO:0007669"/>
    <property type="project" value="UniProtKB-KW"/>
</dbReference>
<dbReference type="Proteomes" id="UP000283474">
    <property type="component" value="Chromosome"/>
</dbReference>
<evidence type="ECO:0000313" key="2">
    <source>
        <dbReference type="EMBL" id="QAA94552.1"/>
    </source>
</evidence>
<evidence type="ECO:0000313" key="3">
    <source>
        <dbReference type="Proteomes" id="UP000283474"/>
    </source>
</evidence>
<proteinExistence type="predicted"/>
<dbReference type="EMBL" id="CP022987">
    <property type="protein sequence ID" value="QAA94552.1"/>
    <property type="molecule type" value="Genomic_DNA"/>
</dbReference>
<dbReference type="Gene3D" id="3.40.50.1820">
    <property type="entry name" value="alpha/beta hydrolase"/>
    <property type="match status" value="1"/>
</dbReference>
<accession>A0A410GE29</accession>
<keyword evidence="2" id="KW-0378">Hydrolase</keyword>
<dbReference type="Pfam" id="PF12146">
    <property type="entry name" value="Hydrolase_4"/>
    <property type="match status" value="1"/>
</dbReference>
<feature type="domain" description="Serine aminopeptidase S33" evidence="1">
    <location>
        <begin position="40"/>
        <end position="145"/>
    </location>
</feature>
<protein>
    <submittedName>
        <fullName evidence="2">Alpha/beta hydrolase</fullName>
    </submittedName>
</protein>
<dbReference type="KEGG" id="pus:CKA81_12475"/>
<dbReference type="RefSeq" id="WP_128355550.1">
    <property type="nucleotide sequence ID" value="NZ_CP022987.1"/>
</dbReference>
<evidence type="ECO:0000259" key="1">
    <source>
        <dbReference type="Pfam" id="PF12146"/>
    </source>
</evidence>
<dbReference type="SUPFAM" id="SSF53474">
    <property type="entry name" value="alpha/beta-Hydrolases"/>
    <property type="match status" value="1"/>
</dbReference>
<dbReference type="InterPro" id="IPR022742">
    <property type="entry name" value="Hydrolase_4"/>
</dbReference>
<dbReference type="OrthoDB" id="9800435at2"/>
<dbReference type="PANTHER" id="PTHR42103">
    <property type="entry name" value="ALPHA/BETA-HYDROLASES SUPERFAMILY PROTEIN"/>
    <property type="match status" value="1"/>
</dbReference>
<reference evidence="2 3" key="1">
    <citation type="submission" date="2017-08" db="EMBL/GenBank/DDBJ databases">
        <authorList>
            <person name="Park S.-J."/>
            <person name="Kim H."/>
        </authorList>
    </citation>
    <scope>NUCLEOTIDE SEQUENCE [LARGE SCALE GENOMIC DNA]</scope>
    <source>
        <strain evidence="3">ye3</strain>
    </source>
</reference>
<dbReference type="AlphaFoldDB" id="A0A410GE29"/>
<dbReference type="PANTHER" id="PTHR42103:SF2">
    <property type="entry name" value="AB HYDROLASE-1 DOMAIN-CONTAINING PROTEIN"/>
    <property type="match status" value="1"/>
</dbReference>
<gene>
    <name evidence="2" type="ORF">CKA81_12475</name>
</gene>
<keyword evidence="3" id="KW-1185">Reference proteome</keyword>
<sequence>MLARTEKITFQGDAGAIDCALDLPMDPPLGWALVLHPHPLHGGARNNKIVTTIARACVERGLMALRPDFRGVGSSEGEFDAAKGETTDMQQLVAQFAQQYPEAAAGKFVLAGFSFGTSVAAQLYSALKAESQKLPDALMLVGSAVDRFKFRDIDVPDHTFLVHGEVDEVVPLSEAMDFARSRELPMVVIPDASHFFHGKLVTLKALVQQRLASI</sequence>
<name>A0A410GE29_9BURK</name>
<dbReference type="InterPro" id="IPR029058">
    <property type="entry name" value="AB_hydrolase_fold"/>
</dbReference>
<organism evidence="2 3">
    <name type="scientific">Pollutimonas thiosulfatoxidans</name>
    <dbReference type="NCBI Taxonomy" id="2028345"/>
    <lineage>
        <taxon>Bacteria</taxon>
        <taxon>Pseudomonadati</taxon>
        <taxon>Pseudomonadota</taxon>
        <taxon>Betaproteobacteria</taxon>
        <taxon>Burkholderiales</taxon>
        <taxon>Alcaligenaceae</taxon>
        <taxon>Pollutimonas</taxon>
    </lineage>
</organism>